<dbReference type="SUPFAM" id="SSF57362">
    <property type="entry name" value="BPTI-like"/>
    <property type="match status" value="1"/>
</dbReference>
<protein>
    <recommendedName>
        <fullName evidence="13">BPTI/Kunitz inhibitor domain-containing protein</fullName>
    </recommendedName>
</protein>
<feature type="domain" description="Antistasin-like" evidence="9">
    <location>
        <begin position="344"/>
        <end position="371"/>
    </location>
</feature>
<feature type="chain" id="PRO_5010980995" description="BPTI/Kunitz inhibitor domain-containing protein" evidence="7">
    <location>
        <begin position="20"/>
        <end position="1027"/>
    </location>
</feature>
<dbReference type="Gene3D" id="2.10.22.10">
    <property type="entry name" value="Antistasin, domain 1"/>
    <property type="match status" value="2"/>
</dbReference>
<dbReference type="PROSITE" id="PS50279">
    <property type="entry name" value="BPTI_KUNITZ_2"/>
    <property type="match status" value="1"/>
</dbReference>
<organism evidence="11 12">
    <name type="scientific">Helobdella robusta</name>
    <name type="common">Californian leech</name>
    <dbReference type="NCBI Taxonomy" id="6412"/>
    <lineage>
        <taxon>Eukaryota</taxon>
        <taxon>Metazoa</taxon>
        <taxon>Spiralia</taxon>
        <taxon>Lophotrochozoa</taxon>
        <taxon>Annelida</taxon>
        <taxon>Clitellata</taxon>
        <taxon>Hirudinea</taxon>
        <taxon>Rhynchobdellida</taxon>
        <taxon>Glossiphoniidae</taxon>
        <taxon>Helobdella</taxon>
    </lineage>
</organism>
<dbReference type="PROSITE" id="PS51252">
    <property type="entry name" value="ANTISTASIN"/>
    <property type="match status" value="3"/>
</dbReference>
<dbReference type="PROSITE" id="PS00280">
    <property type="entry name" value="BPTI_KUNITZ_1"/>
    <property type="match status" value="1"/>
</dbReference>
<dbReference type="GO" id="GO:0004867">
    <property type="term" value="F:serine-type endopeptidase inhibitor activity"/>
    <property type="evidence" value="ECO:0007669"/>
    <property type="project" value="UniProtKB-KW"/>
</dbReference>
<dbReference type="InterPro" id="IPR036880">
    <property type="entry name" value="Kunitz_BPTI_sf"/>
</dbReference>
<reference evidence="10 12" key="2">
    <citation type="journal article" date="2013" name="Nature">
        <title>Insights into bilaterian evolution from three spiralian genomes.</title>
        <authorList>
            <person name="Simakov O."/>
            <person name="Marletaz F."/>
            <person name="Cho S.J."/>
            <person name="Edsinger-Gonzales E."/>
            <person name="Havlak P."/>
            <person name="Hellsten U."/>
            <person name="Kuo D.H."/>
            <person name="Larsson T."/>
            <person name="Lv J."/>
            <person name="Arendt D."/>
            <person name="Savage R."/>
            <person name="Osoegawa K."/>
            <person name="de Jong P."/>
            <person name="Grimwood J."/>
            <person name="Chapman J.A."/>
            <person name="Shapiro H."/>
            <person name="Aerts A."/>
            <person name="Otillar R.P."/>
            <person name="Terry A.Y."/>
            <person name="Boore J.L."/>
            <person name="Grigoriev I.V."/>
            <person name="Lindberg D.R."/>
            <person name="Seaver E.C."/>
            <person name="Weisblat D.A."/>
            <person name="Putnam N.H."/>
            <person name="Rokhsar D.S."/>
        </authorList>
    </citation>
    <scope>NUCLEOTIDE SEQUENCE</scope>
</reference>
<comment type="similarity">
    <text evidence="2">Belongs to the protease inhibitor I15 (antistasin) family.</text>
</comment>
<dbReference type="InterPro" id="IPR004094">
    <property type="entry name" value="Antistasin-like"/>
</dbReference>
<dbReference type="EnsemblMetazoa" id="HelroT192448">
    <property type="protein sequence ID" value="HelroP192448"/>
    <property type="gene ID" value="HelroG192448"/>
</dbReference>
<reference evidence="12" key="1">
    <citation type="submission" date="2012-12" db="EMBL/GenBank/DDBJ databases">
        <authorList>
            <person name="Hellsten U."/>
            <person name="Grimwood J."/>
            <person name="Chapman J.A."/>
            <person name="Shapiro H."/>
            <person name="Aerts A."/>
            <person name="Otillar R.P."/>
            <person name="Terry A.Y."/>
            <person name="Boore J.L."/>
            <person name="Simakov O."/>
            <person name="Marletaz F."/>
            <person name="Cho S.-J."/>
            <person name="Edsinger-Gonzales E."/>
            <person name="Havlak P."/>
            <person name="Kuo D.-H."/>
            <person name="Larsson T."/>
            <person name="Lv J."/>
            <person name="Arendt D."/>
            <person name="Savage R."/>
            <person name="Osoegawa K."/>
            <person name="de Jong P."/>
            <person name="Lindberg D.R."/>
            <person name="Seaver E.C."/>
            <person name="Weisblat D.A."/>
            <person name="Putnam N.H."/>
            <person name="Grigoriev I.V."/>
            <person name="Rokhsar D.S."/>
        </authorList>
    </citation>
    <scope>NUCLEOTIDE SEQUENCE</scope>
</reference>
<keyword evidence="6" id="KW-0812">Transmembrane</keyword>
<evidence type="ECO:0000256" key="1">
    <source>
        <dbReference type="ARBA" id="ARBA00004613"/>
    </source>
</evidence>
<dbReference type="GeneID" id="20212288"/>
<dbReference type="OrthoDB" id="10021323at2759"/>
<dbReference type="HOGENOM" id="CLU_294980_0_0_1"/>
<dbReference type="SMART" id="SM00131">
    <property type="entry name" value="KU"/>
    <property type="match status" value="1"/>
</dbReference>
<sequence>MKLFHYISVIAILMAYAYSQASTKCGVDSPPRPMIIERVMSPPGLPGLNSGGGISSYKKSFPTEDDDLTSYLLFPQAVCTYPNCERDSCSFTFEKSPYQGCDTSCKCINPCDSTSCSQGQVCTVTRATDNGYVAKCVTPPTSGSCPKLYCSEPACVYGYVLDSNGCQTCECKHPCKDFGCRANSTCQLLPSVSNPSTLEPKCVVCPKLTSCPKIGVCPNGLAKDQNGCDVCECKGCDCTPVCSGNFCLDYRKMDSKTGCQTCPCESVNCNVSGDVVCPKSSCQTGSCKYGLELDDNGCYMQNCACRDPCKKQNCQPNSFCKMSADDCPPGALCRDAPMPYCEVCPNLSSCTLNCPNGLQKDPTTNCSTCQCAQNPTNTGGQKSQGEQGGSYGSPCAPACPGMICPNGKAVDPATPHNCSVPLASCDQSKCPMGIERDQSGCPSATCGCHDICKGVECPMDQTCVVTDQCPDNNVDCRDRFLRQCPPINCQSPCRMFLNRDTNCYECDCTYDLCANFKCPENQRCQIQTQPECDPMKANCRDGPMRMCVDNNDISMTTKTYCPPINCPLPCSISSLSPPSSSSSSSSPSCPICQCPDSCNGARCNDNDECVMVLTQYCNRGDCPRVARCLPKVPAFCSLGLNNGQPCGVAPVNQWYYSSATQQCELFSFTGCKGNENRFPTLTSCTSACVRSSFNCQPLSNITCPIQTCKFGYKLDENGCKMCTCIDPCENYMCPYVGQRCSLQSQICIQPPCDPTFYVECHCPTDITCPHGRVGESCECYDPCSSVKCGANQLCSIVEQGCDEKYISEKCQAVGVCVDGFLKRNMTIKINASYDDYVLANQDQYNSKITQELALYYDVAPSNIAIIKNVKGSIITTAQIIFDNGKQYEEAANKPIVFNITINNTMLRASISSSNEIKPQQNDVNNNNNIENNNGLSEGDKRLIILLCVLIPVGIIITIPLIFIICKKCMSRGKSSSLFGASLTQHDFSDTLSRIPTSVIEQQQPITIKHSDMKDQSEIEIIEDALPR</sequence>
<dbReference type="EMBL" id="KB096864">
    <property type="protein sequence ID" value="ESO00854.1"/>
    <property type="molecule type" value="Genomic_DNA"/>
</dbReference>
<dbReference type="OMA" id="CTCKPKV"/>
<accession>T1FTZ1</accession>
<dbReference type="EMBL" id="AMQM01005229">
    <property type="status" value="NOT_ANNOTATED_CDS"/>
    <property type="molecule type" value="Genomic_DNA"/>
</dbReference>
<evidence type="ECO:0008006" key="13">
    <source>
        <dbReference type="Google" id="ProtNLM"/>
    </source>
</evidence>
<evidence type="ECO:0000256" key="5">
    <source>
        <dbReference type="ARBA" id="ARBA00022900"/>
    </source>
</evidence>
<evidence type="ECO:0000313" key="12">
    <source>
        <dbReference type="Proteomes" id="UP000015101"/>
    </source>
</evidence>
<dbReference type="InterPro" id="IPR002223">
    <property type="entry name" value="Kunitz_BPTI"/>
</dbReference>
<evidence type="ECO:0000256" key="3">
    <source>
        <dbReference type="ARBA" id="ARBA00022525"/>
    </source>
</evidence>
<keyword evidence="12" id="KW-1185">Reference proteome</keyword>
<name>T1FTZ1_HELRO</name>
<proteinExistence type="inferred from homology"/>
<evidence type="ECO:0000313" key="10">
    <source>
        <dbReference type="EMBL" id="ESO00854.1"/>
    </source>
</evidence>
<dbReference type="InterPro" id="IPR020901">
    <property type="entry name" value="Prtase_inh_Kunz-CS"/>
</dbReference>
<feature type="transmembrane region" description="Helical" evidence="6">
    <location>
        <begin position="942"/>
        <end position="965"/>
    </location>
</feature>
<evidence type="ECO:0000256" key="2">
    <source>
        <dbReference type="ARBA" id="ARBA00008768"/>
    </source>
</evidence>
<dbReference type="GO" id="GO:0005576">
    <property type="term" value="C:extracellular region"/>
    <property type="evidence" value="ECO:0007669"/>
    <property type="project" value="UniProtKB-SubCell"/>
</dbReference>
<evidence type="ECO:0000313" key="11">
    <source>
        <dbReference type="EnsemblMetazoa" id="HelroP192448"/>
    </source>
</evidence>
<feature type="domain" description="BPTI/Kunitz inhibitor" evidence="8">
    <location>
        <begin position="636"/>
        <end position="688"/>
    </location>
</feature>
<feature type="signal peptide" evidence="7">
    <location>
        <begin position="1"/>
        <end position="19"/>
    </location>
</feature>
<keyword evidence="6" id="KW-0472">Membrane</keyword>
<dbReference type="RefSeq" id="XP_009021025.1">
    <property type="nucleotide sequence ID" value="XM_009022777.1"/>
</dbReference>
<dbReference type="InParanoid" id="T1FTZ1"/>
<feature type="domain" description="Antistasin-like" evidence="9">
    <location>
        <begin position="695"/>
        <end position="724"/>
    </location>
</feature>
<dbReference type="AlphaFoldDB" id="T1FTZ1"/>
<evidence type="ECO:0000256" key="7">
    <source>
        <dbReference type="SAM" id="SignalP"/>
    </source>
</evidence>
<dbReference type="Pfam" id="PF02822">
    <property type="entry name" value="Antistasin"/>
    <property type="match status" value="4"/>
</dbReference>
<evidence type="ECO:0000256" key="6">
    <source>
        <dbReference type="SAM" id="Phobius"/>
    </source>
</evidence>
<dbReference type="CTD" id="20212288"/>
<keyword evidence="5" id="KW-0722">Serine protease inhibitor</keyword>
<feature type="domain" description="Antistasin-like" evidence="9">
    <location>
        <begin position="145"/>
        <end position="171"/>
    </location>
</feature>
<keyword evidence="7" id="KW-0732">Signal</keyword>
<comment type="subcellular location">
    <subcellularLocation>
        <location evidence="1">Secreted</location>
    </subcellularLocation>
</comment>
<gene>
    <name evidence="11" type="primary">20212288</name>
    <name evidence="10" type="ORF">HELRODRAFT_192448</name>
</gene>
<dbReference type="Gene3D" id="4.10.410.10">
    <property type="entry name" value="Pancreatic trypsin inhibitor Kunitz domain"/>
    <property type="match status" value="1"/>
</dbReference>
<dbReference type="KEGG" id="hro:HELRODRAFT_192448"/>
<dbReference type="Proteomes" id="UP000015101">
    <property type="component" value="Unassembled WGS sequence"/>
</dbReference>
<evidence type="ECO:0000259" key="8">
    <source>
        <dbReference type="PROSITE" id="PS50279"/>
    </source>
</evidence>
<keyword evidence="6" id="KW-1133">Transmembrane helix</keyword>
<keyword evidence="4" id="KW-0646">Protease inhibitor</keyword>
<keyword evidence="3" id="KW-0964">Secreted</keyword>
<dbReference type="eggNOG" id="KOG4295">
    <property type="taxonomic scope" value="Eukaryota"/>
</dbReference>
<reference evidence="11" key="3">
    <citation type="submission" date="2015-06" db="UniProtKB">
        <authorList>
            <consortium name="EnsemblMetazoa"/>
        </authorList>
    </citation>
    <scope>IDENTIFICATION</scope>
</reference>
<evidence type="ECO:0000256" key="4">
    <source>
        <dbReference type="ARBA" id="ARBA00022690"/>
    </source>
</evidence>
<evidence type="ECO:0000259" key="9">
    <source>
        <dbReference type="PROSITE" id="PS51252"/>
    </source>
</evidence>